<comment type="caution">
    <text evidence="2">The sequence shown here is derived from an EMBL/GenBank/DDBJ whole genome shotgun (WGS) entry which is preliminary data.</text>
</comment>
<dbReference type="AlphaFoldDB" id="A0AB34L345"/>
<feature type="region of interest" description="Disordered" evidence="1">
    <location>
        <begin position="1"/>
        <end position="42"/>
    </location>
</feature>
<evidence type="ECO:0000313" key="2">
    <source>
        <dbReference type="EMBL" id="KDS34717.1"/>
    </source>
</evidence>
<reference evidence="2 3" key="1">
    <citation type="submission" date="2014-04" db="EMBL/GenBank/DDBJ databases">
        <authorList>
            <person name="Sears C."/>
            <person name="Carroll K."/>
            <person name="Sack B.R."/>
            <person name="Qadri F."/>
            <person name="Myers L.L."/>
            <person name="Chung G.-T."/>
            <person name="Escheverria P."/>
            <person name="Fraser C.M."/>
            <person name="Sadzewicz L."/>
            <person name="Shefchek K.A."/>
            <person name="Tallon L."/>
            <person name="Das S.P."/>
            <person name="Daugherty S."/>
            <person name="Mongodin E.F."/>
        </authorList>
    </citation>
    <scope>NUCLEOTIDE SEQUENCE [LARGE SCALE GENOMIC DNA]</scope>
    <source>
        <strain evidence="2 3">3776 D15 i</strain>
    </source>
</reference>
<accession>A0AB34L345</accession>
<evidence type="ECO:0000256" key="1">
    <source>
        <dbReference type="SAM" id="MobiDB-lite"/>
    </source>
</evidence>
<name>A0AB34L345_PARDI</name>
<evidence type="ECO:0000313" key="3">
    <source>
        <dbReference type="Proteomes" id="UP000027850"/>
    </source>
</evidence>
<protein>
    <submittedName>
        <fullName evidence="2">Uncharacterized protein</fullName>
    </submittedName>
</protein>
<proteinExistence type="predicted"/>
<dbReference type="EMBL" id="JNHK01000097">
    <property type="protein sequence ID" value="KDS34717.1"/>
    <property type="molecule type" value="Genomic_DNA"/>
</dbReference>
<sequence length="42" mass="4660">MSIQIVPPSPKNKKGVQLSESPSDKLRGGLLFNTKTHDRIQN</sequence>
<dbReference type="Proteomes" id="UP000027850">
    <property type="component" value="Unassembled WGS sequence"/>
</dbReference>
<organism evidence="2 3">
    <name type="scientific">Parabacteroides distasonis str. 3776 D15 i</name>
    <dbReference type="NCBI Taxonomy" id="1339342"/>
    <lineage>
        <taxon>Bacteria</taxon>
        <taxon>Pseudomonadati</taxon>
        <taxon>Bacteroidota</taxon>
        <taxon>Bacteroidia</taxon>
        <taxon>Bacteroidales</taxon>
        <taxon>Tannerellaceae</taxon>
        <taxon>Parabacteroides</taxon>
    </lineage>
</organism>
<gene>
    <name evidence="2" type="ORF">M091_2754</name>
</gene>